<dbReference type="PANTHER" id="PTHR30055">
    <property type="entry name" value="HTH-TYPE TRANSCRIPTIONAL REGULATOR RUTR"/>
    <property type="match status" value="1"/>
</dbReference>
<gene>
    <name evidence="6" type="ORF">GQ466_17130</name>
</gene>
<name>A0A6I4WAH4_9ACTN</name>
<dbReference type="FunFam" id="1.10.10.60:FF:000141">
    <property type="entry name" value="TetR family transcriptional regulator"/>
    <property type="match status" value="1"/>
</dbReference>
<dbReference type="InterPro" id="IPR009057">
    <property type="entry name" value="Homeodomain-like_sf"/>
</dbReference>
<dbReference type="PROSITE" id="PS50977">
    <property type="entry name" value="HTH_TETR_2"/>
    <property type="match status" value="1"/>
</dbReference>
<dbReference type="AlphaFoldDB" id="A0A6I4WAH4"/>
<dbReference type="PANTHER" id="PTHR30055:SF226">
    <property type="entry name" value="HTH-TYPE TRANSCRIPTIONAL REGULATOR PKSA"/>
    <property type="match status" value="1"/>
</dbReference>
<evidence type="ECO:0000259" key="5">
    <source>
        <dbReference type="PROSITE" id="PS50977"/>
    </source>
</evidence>
<evidence type="ECO:0000256" key="2">
    <source>
        <dbReference type="ARBA" id="ARBA00023125"/>
    </source>
</evidence>
<sequence length="202" mass="22197">MAGARWGDRAARRLEILEAARRLLQDEGYAGLNIRTVAKGAGISAGAVYTYFASKEQLFAALYARRLEEFHTEIVRETERAATAEDLFVAVADRYLPVYRVYGRELNVWSAMFDEGGFPPEVALPLAEAALRIMDTLVAAFARIDPALAGGETAVTFLWANLNGLADHFTSSRSRLHAVGWHDTIRFAARTIAAGLRQVPSP</sequence>
<keyword evidence="3" id="KW-0804">Transcription</keyword>
<evidence type="ECO:0000313" key="6">
    <source>
        <dbReference type="EMBL" id="MXQ65750.1"/>
    </source>
</evidence>
<evidence type="ECO:0000256" key="1">
    <source>
        <dbReference type="ARBA" id="ARBA00023015"/>
    </source>
</evidence>
<dbReference type="Pfam" id="PF00440">
    <property type="entry name" value="TetR_N"/>
    <property type="match status" value="1"/>
</dbReference>
<protein>
    <submittedName>
        <fullName evidence="6">TetR family transcriptional regulator</fullName>
    </submittedName>
</protein>
<accession>A0A6I4WAH4</accession>
<dbReference type="GO" id="GO:0000976">
    <property type="term" value="F:transcription cis-regulatory region binding"/>
    <property type="evidence" value="ECO:0007669"/>
    <property type="project" value="TreeGrafter"/>
</dbReference>
<reference evidence="6 7" key="1">
    <citation type="submission" date="2019-12" db="EMBL/GenBank/DDBJ databases">
        <title>Nocardia macrotermitis sp. nov. and Nocardia aurantia sp. nov., isolated from the gut of the fungus growing-termite Macrotermes natalensis.</title>
        <authorList>
            <person name="Christine B."/>
            <person name="Rene B."/>
        </authorList>
    </citation>
    <scope>NUCLEOTIDE SEQUENCE [LARGE SCALE GENOMIC DNA]</scope>
    <source>
        <strain evidence="6 7">DSM 102126</strain>
    </source>
</reference>
<dbReference type="OrthoDB" id="4371863at2"/>
<dbReference type="Gene3D" id="1.10.357.10">
    <property type="entry name" value="Tetracycline Repressor, domain 2"/>
    <property type="match status" value="1"/>
</dbReference>
<comment type="caution">
    <text evidence="6">The sequence shown here is derived from an EMBL/GenBank/DDBJ whole genome shotgun (WGS) entry which is preliminary data.</text>
</comment>
<evidence type="ECO:0000256" key="3">
    <source>
        <dbReference type="ARBA" id="ARBA00023163"/>
    </source>
</evidence>
<dbReference type="Proteomes" id="UP000431901">
    <property type="component" value="Unassembled WGS sequence"/>
</dbReference>
<dbReference type="InterPro" id="IPR050109">
    <property type="entry name" value="HTH-type_TetR-like_transc_reg"/>
</dbReference>
<dbReference type="SUPFAM" id="SSF46689">
    <property type="entry name" value="Homeodomain-like"/>
    <property type="match status" value="1"/>
</dbReference>
<organism evidence="6 7">
    <name type="scientific">Actinomadura rayongensis</name>
    <dbReference type="NCBI Taxonomy" id="1429076"/>
    <lineage>
        <taxon>Bacteria</taxon>
        <taxon>Bacillati</taxon>
        <taxon>Actinomycetota</taxon>
        <taxon>Actinomycetes</taxon>
        <taxon>Streptosporangiales</taxon>
        <taxon>Thermomonosporaceae</taxon>
        <taxon>Actinomadura</taxon>
    </lineage>
</organism>
<dbReference type="InterPro" id="IPR001647">
    <property type="entry name" value="HTH_TetR"/>
</dbReference>
<evidence type="ECO:0000313" key="7">
    <source>
        <dbReference type="Proteomes" id="UP000431901"/>
    </source>
</evidence>
<dbReference type="RefSeq" id="WP_161103975.1">
    <property type="nucleotide sequence ID" value="NZ_JBHLYI010000026.1"/>
</dbReference>
<dbReference type="EMBL" id="WUTW01000003">
    <property type="protein sequence ID" value="MXQ65750.1"/>
    <property type="molecule type" value="Genomic_DNA"/>
</dbReference>
<keyword evidence="1" id="KW-0805">Transcription regulation</keyword>
<evidence type="ECO:0000256" key="4">
    <source>
        <dbReference type="PROSITE-ProRule" id="PRU00335"/>
    </source>
</evidence>
<proteinExistence type="predicted"/>
<dbReference type="GO" id="GO:0003700">
    <property type="term" value="F:DNA-binding transcription factor activity"/>
    <property type="evidence" value="ECO:0007669"/>
    <property type="project" value="TreeGrafter"/>
</dbReference>
<keyword evidence="7" id="KW-1185">Reference proteome</keyword>
<dbReference type="GO" id="GO:0045892">
    <property type="term" value="P:negative regulation of DNA-templated transcription"/>
    <property type="evidence" value="ECO:0007669"/>
    <property type="project" value="UniProtKB-ARBA"/>
</dbReference>
<keyword evidence="2 4" id="KW-0238">DNA-binding</keyword>
<feature type="DNA-binding region" description="H-T-H motif" evidence="4">
    <location>
        <begin position="33"/>
        <end position="52"/>
    </location>
</feature>
<dbReference type="PRINTS" id="PR00455">
    <property type="entry name" value="HTHTETR"/>
</dbReference>
<feature type="domain" description="HTH tetR-type" evidence="5">
    <location>
        <begin position="10"/>
        <end position="70"/>
    </location>
</feature>